<dbReference type="EMBL" id="PDUG01000005">
    <property type="protein sequence ID" value="PIC30650.1"/>
    <property type="molecule type" value="Genomic_DNA"/>
</dbReference>
<proteinExistence type="predicted"/>
<evidence type="ECO:0000313" key="2">
    <source>
        <dbReference type="EMBL" id="PIC30650.1"/>
    </source>
</evidence>
<gene>
    <name evidence="2" type="primary">Cnig_chr_V.g21820</name>
    <name evidence="2" type="ORF">B9Z55_021820</name>
</gene>
<reference evidence="3" key="1">
    <citation type="submission" date="2017-10" db="EMBL/GenBank/DDBJ databases">
        <title>Rapid genome shrinkage in a self-fertile nematode reveals novel sperm competition proteins.</title>
        <authorList>
            <person name="Yin D."/>
            <person name="Schwarz E.M."/>
            <person name="Thomas C.G."/>
            <person name="Felde R.L."/>
            <person name="Korf I.F."/>
            <person name="Cutter A.D."/>
            <person name="Schartner C.M."/>
            <person name="Ralston E.J."/>
            <person name="Meyer B.J."/>
            <person name="Haag E.S."/>
        </authorList>
    </citation>
    <scope>NUCLEOTIDE SEQUENCE [LARGE SCALE GENOMIC DNA]</scope>
    <source>
        <strain evidence="3">JU1422</strain>
    </source>
</reference>
<dbReference type="AlphaFoldDB" id="A0A2G5TTL2"/>
<name>A0A2G5TTL2_9PELO</name>
<feature type="compositionally biased region" description="Polar residues" evidence="1">
    <location>
        <begin position="19"/>
        <end position="31"/>
    </location>
</feature>
<protein>
    <submittedName>
        <fullName evidence="2">Uncharacterized protein</fullName>
    </submittedName>
</protein>
<comment type="caution">
    <text evidence="2">The sequence shown here is derived from an EMBL/GenBank/DDBJ whole genome shotgun (WGS) entry which is preliminary data.</text>
</comment>
<feature type="region of interest" description="Disordered" evidence="1">
    <location>
        <begin position="56"/>
        <end position="115"/>
    </location>
</feature>
<feature type="compositionally biased region" description="Polar residues" evidence="1">
    <location>
        <begin position="217"/>
        <end position="226"/>
    </location>
</feature>
<feature type="compositionally biased region" description="Low complexity" evidence="1">
    <location>
        <begin position="61"/>
        <end position="72"/>
    </location>
</feature>
<evidence type="ECO:0000313" key="3">
    <source>
        <dbReference type="Proteomes" id="UP000230233"/>
    </source>
</evidence>
<sequence>MSNNHVPPDSSGHGKRSGGSVQHNGPRTATSAVAEPVMREAQVIRLFEFVREDGTVEWVPGDLSSDDSWGLDQSDDDGSGHEEAIGAPEQQNGRQMAREPMASGHLRRLEPGNLHGLSYDERFMRSSRNAEEQDRNQHRQGTHMIHSQDSQEPPTGRRQRIHGPSYIEGFNRNRSSRNAKEQDGNQLRQGAHTAYDEHRDSNRDRQVAVVSPKPGESSGTRQRLFH</sequence>
<dbReference type="Proteomes" id="UP000230233">
    <property type="component" value="Chromosome V"/>
</dbReference>
<organism evidence="2 3">
    <name type="scientific">Caenorhabditis nigoni</name>
    <dbReference type="NCBI Taxonomy" id="1611254"/>
    <lineage>
        <taxon>Eukaryota</taxon>
        <taxon>Metazoa</taxon>
        <taxon>Ecdysozoa</taxon>
        <taxon>Nematoda</taxon>
        <taxon>Chromadorea</taxon>
        <taxon>Rhabditida</taxon>
        <taxon>Rhabditina</taxon>
        <taxon>Rhabditomorpha</taxon>
        <taxon>Rhabditoidea</taxon>
        <taxon>Rhabditidae</taxon>
        <taxon>Peloderinae</taxon>
        <taxon>Caenorhabditis</taxon>
    </lineage>
</organism>
<feature type="region of interest" description="Disordered" evidence="1">
    <location>
        <begin position="1"/>
        <end position="38"/>
    </location>
</feature>
<keyword evidence="3" id="KW-1185">Reference proteome</keyword>
<feature type="compositionally biased region" description="Basic and acidic residues" evidence="1">
    <location>
        <begin position="127"/>
        <end position="137"/>
    </location>
</feature>
<feature type="compositionally biased region" description="Basic and acidic residues" evidence="1">
    <location>
        <begin position="194"/>
        <end position="206"/>
    </location>
</feature>
<accession>A0A2G5TTL2</accession>
<feature type="region of interest" description="Disordered" evidence="1">
    <location>
        <begin position="127"/>
        <end position="226"/>
    </location>
</feature>
<evidence type="ECO:0000256" key="1">
    <source>
        <dbReference type="SAM" id="MobiDB-lite"/>
    </source>
</evidence>